<dbReference type="SUPFAM" id="SSF56281">
    <property type="entry name" value="Metallo-hydrolase/oxidoreductase"/>
    <property type="match status" value="1"/>
</dbReference>
<dbReference type="STRING" id="452637.Oter_4276"/>
<gene>
    <name evidence="3" type="ordered locus">Oter_4276</name>
</gene>
<dbReference type="GO" id="GO:0008270">
    <property type="term" value="F:zinc ion binding"/>
    <property type="evidence" value="ECO:0007669"/>
    <property type="project" value="InterPro"/>
</dbReference>
<dbReference type="GO" id="GO:0070290">
    <property type="term" value="F:N-acylphosphatidylethanolamine-specific phospholipase D activity"/>
    <property type="evidence" value="ECO:0007669"/>
    <property type="project" value="InterPro"/>
</dbReference>
<keyword evidence="4" id="KW-1185">Reference proteome</keyword>
<proteinExistence type="predicted"/>
<dbReference type="PIRSF" id="PIRSF038896">
    <property type="entry name" value="NAPE-PLD"/>
    <property type="match status" value="1"/>
</dbReference>
<dbReference type="Pfam" id="PF12706">
    <property type="entry name" value="Lactamase_B_2"/>
    <property type="match status" value="1"/>
</dbReference>
<dbReference type="RefSeq" id="WP_012377076.1">
    <property type="nucleotide sequence ID" value="NC_010571.1"/>
</dbReference>
<dbReference type="PROSITE" id="PS51257">
    <property type="entry name" value="PROKAR_LIPOPROTEIN"/>
    <property type="match status" value="1"/>
</dbReference>
<dbReference type="PANTHER" id="PTHR15032:SF4">
    <property type="entry name" value="N-ACYL-PHOSPHATIDYLETHANOLAMINE-HYDROLYZING PHOSPHOLIPASE D"/>
    <property type="match status" value="1"/>
</dbReference>
<dbReference type="InterPro" id="IPR001279">
    <property type="entry name" value="Metallo-B-lactamas"/>
</dbReference>
<dbReference type="GO" id="GO:0005737">
    <property type="term" value="C:cytoplasm"/>
    <property type="evidence" value="ECO:0007669"/>
    <property type="project" value="TreeGrafter"/>
</dbReference>
<dbReference type="PANTHER" id="PTHR15032">
    <property type="entry name" value="N-ACYL-PHOSPHATIDYLETHANOLAMINE-HYDROLYZING PHOSPHOLIPASE D"/>
    <property type="match status" value="1"/>
</dbReference>
<keyword evidence="1" id="KW-0732">Signal</keyword>
<reference evidence="3 4" key="1">
    <citation type="journal article" date="2011" name="J. Bacteriol.">
        <title>Genome sequence of the verrucomicrobium Opitutus terrae PB90-1, an abundant inhabitant of rice paddy soil ecosystems.</title>
        <authorList>
            <person name="van Passel M.W."/>
            <person name="Kant R."/>
            <person name="Palva A."/>
            <person name="Copeland A."/>
            <person name="Lucas S."/>
            <person name="Lapidus A."/>
            <person name="Glavina del Rio T."/>
            <person name="Pitluck S."/>
            <person name="Goltsman E."/>
            <person name="Clum A."/>
            <person name="Sun H."/>
            <person name="Schmutz J."/>
            <person name="Larimer F.W."/>
            <person name="Land M.L."/>
            <person name="Hauser L."/>
            <person name="Kyrpides N."/>
            <person name="Mikhailova N."/>
            <person name="Richardson P.P."/>
            <person name="Janssen P.H."/>
            <person name="de Vos W.M."/>
            <person name="Smidt H."/>
        </authorList>
    </citation>
    <scope>NUCLEOTIDE SEQUENCE [LARGE SCALE GENOMIC DNA]</scope>
    <source>
        <strain evidence="4">DSM 11246 / JCM 15787 / PB90-1</strain>
    </source>
</reference>
<feature type="chain" id="PRO_5002774286" description="Metallo-beta-lactamase domain-containing protein" evidence="1">
    <location>
        <begin position="25"/>
        <end position="344"/>
    </location>
</feature>
<dbReference type="eggNOG" id="COG2220">
    <property type="taxonomic scope" value="Bacteria"/>
</dbReference>
<evidence type="ECO:0000313" key="4">
    <source>
        <dbReference type="Proteomes" id="UP000007013"/>
    </source>
</evidence>
<dbReference type="Proteomes" id="UP000007013">
    <property type="component" value="Chromosome"/>
</dbReference>
<evidence type="ECO:0000259" key="2">
    <source>
        <dbReference type="Pfam" id="PF12706"/>
    </source>
</evidence>
<sequence>MTTHSRALLIALLPFAALTGTSCAVHQGPRSDHFDGTRFTTGEPTATLADHARWLWEMEPVAWPDWIVDPPQPPPIARTAPGELRFTYINHATILIQIDGINILTDPIWSRRAGPWGLLGASRVRAPGLAFDQLPPIDVVLISHDHYDHLDRPTLRRLVARHRPVIITGLGVGARLADTAPGAVVELDWWQQHALANGGPEIVFLPTRHDSGRGWFDGNCTLWGGFALKSSRGWVLFMGDTGWSRHFPAIATRFAPVRLAILPIGSYEKRWFMQDRHLNPDDAVRAHLLFRAAQSVGIHFGTFCEHPEQAVDAHETDLAQALDRRGVARDRFWVPGFGEGRSIP</sequence>
<dbReference type="AlphaFoldDB" id="B1ZP60"/>
<feature type="signal peptide" evidence="1">
    <location>
        <begin position="1"/>
        <end position="24"/>
    </location>
</feature>
<evidence type="ECO:0000313" key="3">
    <source>
        <dbReference type="EMBL" id="ACB77549.1"/>
    </source>
</evidence>
<dbReference type="InterPro" id="IPR036866">
    <property type="entry name" value="RibonucZ/Hydroxyglut_hydro"/>
</dbReference>
<organism evidence="3 4">
    <name type="scientific">Opitutus terrae (strain DSM 11246 / JCM 15787 / PB90-1)</name>
    <dbReference type="NCBI Taxonomy" id="452637"/>
    <lineage>
        <taxon>Bacteria</taxon>
        <taxon>Pseudomonadati</taxon>
        <taxon>Verrucomicrobiota</taxon>
        <taxon>Opitutia</taxon>
        <taxon>Opitutales</taxon>
        <taxon>Opitutaceae</taxon>
        <taxon>Opitutus</taxon>
    </lineage>
</organism>
<name>B1ZP60_OPITP</name>
<dbReference type="HOGENOM" id="CLU_020884_1_1_0"/>
<dbReference type="InterPro" id="IPR024884">
    <property type="entry name" value="NAPE-PLD"/>
</dbReference>
<dbReference type="KEGG" id="ote:Oter_4276"/>
<accession>B1ZP60</accession>
<evidence type="ECO:0000256" key="1">
    <source>
        <dbReference type="SAM" id="SignalP"/>
    </source>
</evidence>
<feature type="domain" description="Metallo-beta-lactamase" evidence="2">
    <location>
        <begin position="102"/>
        <end position="300"/>
    </location>
</feature>
<dbReference type="Gene3D" id="3.60.15.10">
    <property type="entry name" value="Ribonuclease Z/Hydroxyacylglutathione hydrolase-like"/>
    <property type="match status" value="1"/>
</dbReference>
<dbReference type="EMBL" id="CP001032">
    <property type="protein sequence ID" value="ACB77549.1"/>
    <property type="molecule type" value="Genomic_DNA"/>
</dbReference>
<dbReference type="OrthoDB" id="9805728at2"/>
<protein>
    <recommendedName>
        <fullName evidence="2">Metallo-beta-lactamase domain-containing protein</fullName>
    </recommendedName>
</protein>